<organism evidence="3 4">
    <name type="scientific">[Candida] anglica</name>
    <dbReference type="NCBI Taxonomy" id="148631"/>
    <lineage>
        <taxon>Eukaryota</taxon>
        <taxon>Fungi</taxon>
        <taxon>Dikarya</taxon>
        <taxon>Ascomycota</taxon>
        <taxon>Saccharomycotina</taxon>
        <taxon>Pichiomycetes</taxon>
        <taxon>Debaryomycetaceae</taxon>
        <taxon>Kurtzmaniella</taxon>
    </lineage>
</organism>
<dbReference type="InterPro" id="IPR036045">
    <property type="entry name" value="Sec1-like_sf"/>
</dbReference>
<dbReference type="InterPro" id="IPR001619">
    <property type="entry name" value="Sec1-like"/>
</dbReference>
<protein>
    <submittedName>
        <fullName evidence="3">Vacuolar protein sorting-associated protein 45</fullName>
    </submittedName>
</protein>
<proteinExistence type="inferred from homology"/>
<keyword evidence="4" id="KW-1185">Reference proteome</keyword>
<feature type="region of interest" description="Disordered" evidence="2">
    <location>
        <begin position="548"/>
        <end position="569"/>
    </location>
</feature>
<dbReference type="SUPFAM" id="SSF56815">
    <property type="entry name" value="Sec1/munc18-like (SM) proteins"/>
    <property type="match status" value="1"/>
</dbReference>
<dbReference type="Gene3D" id="3.40.50.2060">
    <property type="match status" value="1"/>
</dbReference>
<dbReference type="InterPro" id="IPR043154">
    <property type="entry name" value="Sec-1-like_dom1"/>
</dbReference>
<dbReference type="InterPro" id="IPR027482">
    <property type="entry name" value="Sec1-like_dom2"/>
</dbReference>
<accession>A0ABP0EDV2</accession>
<reference evidence="3 4" key="1">
    <citation type="submission" date="2024-01" db="EMBL/GenBank/DDBJ databases">
        <authorList>
            <consortium name="Genoscope - CEA"/>
            <person name="William W."/>
        </authorList>
    </citation>
    <scope>NUCLEOTIDE SEQUENCE [LARGE SCALE GENOMIC DNA]</scope>
    <source>
        <strain evidence="3 4">29B2s-10</strain>
    </source>
</reference>
<name>A0ABP0EDV2_9ASCO</name>
<dbReference type="EMBL" id="OZ004255">
    <property type="protein sequence ID" value="CAK7900706.1"/>
    <property type="molecule type" value="Genomic_DNA"/>
</dbReference>
<dbReference type="Gene3D" id="1.25.40.60">
    <property type="match status" value="1"/>
</dbReference>
<evidence type="ECO:0000313" key="4">
    <source>
        <dbReference type="Proteomes" id="UP001497600"/>
    </source>
</evidence>
<comment type="similarity">
    <text evidence="1">Belongs to the STXBP/unc-18/SEC1 family.</text>
</comment>
<dbReference type="Gene3D" id="3.90.830.10">
    <property type="entry name" value="Syntaxin Binding Protein 1, Chain A, domain 2"/>
    <property type="match status" value="1"/>
</dbReference>
<gene>
    <name evidence="3" type="primary">VPS45</name>
    <name evidence="3" type="ORF">CAAN4_C08570</name>
</gene>
<dbReference type="Gene3D" id="3.40.50.1910">
    <property type="match status" value="1"/>
</dbReference>
<evidence type="ECO:0000313" key="3">
    <source>
        <dbReference type="EMBL" id="CAK7900706.1"/>
    </source>
</evidence>
<dbReference type="PANTHER" id="PTHR11679">
    <property type="entry name" value="VESICLE PROTEIN SORTING-ASSOCIATED"/>
    <property type="match status" value="1"/>
</dbReference>
<evidence type="ECO:0000256" key="2">
    <source>
        <dbReference type="SAM" id="MobiDB-lite"/>
    </source>
</evidence>
<sequence length="667" mass="73855">MTLNLNRTSEIYFQKLLGGGPKGKSGGLSAATTTTTGSSSLPGAKARVLLLDNQTTPVVSMSYTQSQLLSNDVVLVELLENHTRLNPMKHLNCVVYVKPTDQSVAQLSRELSSPHYNSYQIFFSNTVSKQQLERLAESDEFDLVVSVCEIFQDYLVVNDNLFTPIARPIGNASSQSTLLLESNSLTSLLLSLKCCPVIKYESNSQDLRKLSSEVLYSINSNSNNNLFDDLNHNRDSPPILLLLDRKNDPITPLLTPWTYQSMIHELMGIKKNVVELDTSSSSSSSSSDSPNLDSSSLTLSSVHDSFYSSSMYLNYGDLTDKVQKYVEEYKTQTKQSSAANLQSKNLSDLKNFLVKFPEFKKFSTNVSKHLNIVSELDRHINEERLWDVGELQQTIAGDLESHSQIKSRLRDLLNNSEAPAPAPTSQASQPSPISTLHKLKLTLLYALRYETSPDNETNQFISKLEDPSLTSPLPTTEQLSLLRSFHKYIGNKTRTTSSSTNANNPTGGLFNGKKFNELFKNATNQNQPDNIYMQHVPKLYETLTGITGRQQGETSSTSPPPATQSGASSLTTLVPEAVTRQYGAQVSDHVQDVIVYIKGGVTYEEARLVHEWNNATSMKLNIIIGGDSILNSKAWVDKLCDLVSSTETNRSQEAPGLSRQAQLRDLL</sequence>
<dbReference type="PIRSF" id="PIRSF005715">
    <property type="entry name" value="VPS45_Sec1"/>
    <property type="match status" value="1"/>
</dbReference>
<dbReference type="Proteomes" id="UP001497600">
    <property type="component" value="Chromosome C"/>
</dbReference>
<evidence type="ECO:0000256" key="1">
    <source>
        <dbReference type="ARBA" id="ARBA00009884"/>
    </source>
</evidence>
<dbReference type="InterPro" id="IPR043127">
    <property type="entry name" value="Sec-1-like_dom3a"/>
</dbReference>
<dbReference type="Pfam" id="PF00995">
    <property type="entry name" value="Sec1"/>
    <property type="match status" value="1"/>
</dbReference>